<name>A0A839RWF9_9ACTN</name>
<gene>
    <name evidence="2" type="ORF">FHU29_004678</name>
</gene>
<reference evidence="2 3" key="1">
    <citation type="submission" date="2020-08" db="EMBL/GenBank/DDBJ databases">
        <title>Sequencing the genomes of 1000 actinobacteria strains.</title>
        <authorList>
            <person name="Klenk H.-P."/>
        </authorList>
    </citation>
    <scope>NUCLEOTIDE SEQUENCE [LARGE SCALE GENOMIC DNA]</scope>
    <source>
        <strain evidence="2 3">DSM 45258</strain>
    </source>
</reference>
<sequence>MAIRRTPPSGLTISVHPDHGHPSSLWPSRELVLSQSSPKPYILPREIGIGDTLGEKILAWTDCFQRFFVKELDDFTSRPLWLPGINVYDWYDEGYEIIRALRIQFPNVHVKPEFAQYVFSVNERRESAGLVPISLPNEPKPGHIPISDVLHQKGPCGS</sequence>
<feature type="region of interest" description="Disordered" evidence="1">
    <location>
        <begin position="1"/>
        <end position="23"/>
    </location>
</feature>
<accession>A0A839RWF9</accession>
<dbReference type="EMBL" id="JACHWS010000011">
    <property type="protein sequence ID" value="MBB3040183.1"/>
    <property type="molecule type" value="Genomic_DNA"/>
</dbReference>
<comment type="caution">
    <text evidence="2">The sequence shown here is derived from an EMBL/GenBank/DDBJ whole genome shotgun (WGS) entry which is preliminary data.</text>
</comment>
<evidence type="ECO:0000313" key="2">
    <source>
        <dbReference type="EMBL" id="MBB3040183.1"/>
    </source>
</evidence>
<organism evidence="2 3">
    <name type="scientific">Hoyosella altamirensis</name>
    <dbReference type="NCBI Taxonomy" id="616997"/>
    <lineage>
        <taxon>Bacteria</taxon>
        <taxon>Bacillati</taxon>
        <taxon>Actinomycetota</taxon>
        <taxon>Actinomycetes</taxon>
        <taxon>Mycobacteriales</taxon>
        <taxon>Hoyosellaceae</taxon>
        <taxon>Hoyosella</taxon>
    </lineage>
</organism>
<dbReference type="AlphaFoldDB" id="A0A839RWF9"/>
<protein>
    <submittedName>
        <fullName evidence="2">Uncharacterized protein</fullName>
    </submittedName>
</protein>
<keyword evidence="3" id="KW-1185">Reference proteome</keyword>
<evidence type="ECO:0000313" key="3">
    <source>
        <dbReference type="Proteomes" id="UP000567922"/>
    </source>
</evidence>
<dbReference type="Proteomes" id="UP000567922">
    <property type="component" value="Unassembled WGS sequence"/>
</dbReference>
<evidence type="ECO:0000256" key="1">
    <source>
        <dbReference type="SAM" id="MobiDB-lite"/>
    </source>
</evidence>
<proteinExistence type="predicted"/>